<name>A0A7W6CTQ1_9HYPH</name>
<dbReference type="GO" id="GO:0016740">
    <property type="term" value="F:transferase activity"/>
    <property type="evidence" value="ECO:0007669"/>
    <property type="project" value="UniProtKB-KW"/>
</dbReference>
<evidence type="ECO:0000259" key="1">
    <source>
        <dbReference type="Pfam" id="PF04230"/>
    </source>
</evidence>
<comment type="caution">
    <text evidence="2">The sequence shown here is derived from an EMBL/GenBank/DDBJ whole genome shotgun (WGS) entry which is preliminary data.</text>
</comment>
<protein>
    <submittedName>
        <fullName evidence="2">Pyruvyl transferase EpsO</fullName>
        <ecNumber evidence="2">2.-.-.-</ecNumber>
    </submittedName>
</protein>
<dbReference type="Pfam" id="PF04230">
    <property type="entry name" value="PS_pyruv_trans"/>
    <property type="match status" value="1"/>
</dbReference>
<accession>A0A7W6CTQ1</accession>
<dbReference type="RefSeq" id="WP_183901547.1">
    <property type="nucleotide sequence ID" value="NZ_JACIDW010000013.1"/>
</dbReference>
<feature type="domain" description="Polysaccharide pyruvyl transferase" evidence="1">
    <location>
        <begin position="39"/>
        <end position="296"/>
    </location>
</feature>
<evidence type="ECO:0000313" key="3">
    <source>
        <dbReference type="Proteomes" id="UP000582090"/>
    </source>
</evidence>
<dbReference type="InterPro" id="IPR007345">
    <property type="entry name" value="Polysacch_pyruvyl_Trfase"/>
</dbReference>
<dbReference type="EMBL" id="JACIDW010000013">
    <property type="protein sequence ID" value="MBB3966044.1"/>
    <property type="molecule type" value="Genomic_DNA"/>
</dbReference>
<proteinExistence type="predicted"/>
<organism evidence="2 3">
    <name type="scientific">Rhizobium metallidurans</name>
    <dbReference type="NCBI Taxonomy" id="1265931"/>
    <lineage>
        <taxon>Bacteria</taxon>
        <taxon>Pseudomonadati</taxon>
        <taxon>Pseudomonadota</taxon>
        <taxon>Alphaproteobacteria</taxon>
        <taxon>Hyphomicrobiales</taxon>
        <taxon>Rhizobiaceae</taxon>
        <taxon>Rhizobium/Agrobacterium group</taxon>
        <taxon>Rhizobium</taxon>
    </lineage>
</organism>
<keyword evidence="2" id="KW-0808">Transferase</keyword>
<dbReference type="EC" id="2.-.-.-" evidence="2"/>
<dbReference type="Proteomes" id="UP000582090">
    <property type="component" value="Unassembled WGS sequence"/>
</dbReference>
<gene>
    <name evidence="2" type="ORF">GGQ67_003725</name>
</gene>
<evidence type="ECO:0000313" key="2">
    <source>
        <dbReference type="EMBL" id="MBB3966044.1"/>
    </source>
</evidence>
<dbReference type="AlphaFoldDB" id="A0A7W6CTQ1"/>
<sequence>MESNLTIINRLQGVIEKNLSDVFDPSERYALLDFPNHYNIGDSAIWLGELAYFDKKRSRPSYVTEIPTFDEDRMLGAIGDGRIFLHGGGNFGDIWAGYRQFRENMLERHNGRPIVQLPQTIHFKDQANVDSTARAIEKHGQFTLLVRDKKSLAFAQRWFQCETRLCPDMAFCIGPVAKPVPQHELLLNLREDQEVGTPQDLTAATQRPGTVKSDWPDEPADFQKQTKHAAILKGLLSGKIGGRARMTELAYRERAQQRFDRGVALLGSARQVITDRMHGHIMCVLIGADHCVLDNSYGKTSSFIEAWNTCNTEKAELAATVDEALAILDARRMQKQAAVA</sequence>
<keyword evidence="3" id="KW-1185">Reference proteome</keyword>
<reference evidence="2 3" key="1">
    <citation type="submission" date="2020-08" db="EMBL/GenBank/DDBJ databases">
        <title>Genomic Encyclopedia of Type Strains, Phase IV (KMG-IV): sequencing the most valuable type-strain genomes for metagenomic binning, comparative biology and taxonomic classification.</title>
        <authorList>
            <person name="Goeker M."/>
        </authorList>
    </citation>
    <scope>NUCLEOTIDE SEQUENCE [LARGE SCALE GENOMIC DNA]</scope>
    <source>
        <strain evidence="2 3">DSM 26575</strain>
    </source>
</reference>